<keyword evidence="9" id="KW-1185">Reference proteome</keyword>
<evidence type="ECO:0000256" key="1">
    <source>
        <dbReference type="ARBA" id="ARBA00004651"/>
    </source>
</evidence>
<dbReference type="InterPro" id="IPR050601">
    <property type="entry name" value="CPA3_antiporter_subunitC"/>
</dbReference>
<dbReference type="EMBL" id="BMEC01000005">
    <property type="protein sequence ID" value="GGC34153.1"/>
    <property type="molecule type" value="Genomic_DNA"/>
</dbReference>
<dbReference type="PANTHER" id="PTHR34583:SF2">
    <property type="entry name" value="ANTIPORTER SUBUNIT MNHC2-RELATED"/>
    <property type="match status" value="1"/>
</dbReference>
<name>A0ABQ1M5T5_9BACT</name>
<proteinExistence type="inferred from homology"/>
<dbReference type="Pfam" id="PF00420">
    <property type="entry name" value="Oxidored_q2"/>
    <property type="match status" value="1"/>
</dbReference>
<dbReference type="RefSeq" id="WP_188462822.1">
    <property type="nucleotide sequence ID" value="NZ_BAABHU010000005.1"/>
</dbReference>
<dbReference type="PANTHER" id="PTHR34583">
    <property type="entry name" value="ANTIPORTER SUBUNIT MNHC2-RELATED"/>
    <property type="match status" value="1"/>
</dbReference>
<feature type="transmembrane region" description="Helical" evidence="7">
    <location>
        <begin position="70"/>
        <end position="94"/>
    </location>
</feature>
<comment type="similarity">
    <text evidence="2">Belongs to the CPA3 antiporters (TC 2.A.63) subunit C family.</text>
</comment>
<feature type="transmembrane region" description="Helical" evidence="7">
    <location>
        <begin position="28"/>
        <end position="50"/>
    </location>
</feature>
<accession>A0ABQ1M5T5</accession>
<keyword evidence="6 7" id="KW-0472">Membrane</keyword>
<evidence type="ECO:0000256" key="7">
    <source>
        <dbReference type="SAM" id="Phobius"/>
    </source>
</evidence>
<evidence type="ECO:0000256" key="5">
    <source>
        <dbReference type="ARBA" id="ARBA00022989"/>
    </source>
</evidence>
<evidence type="ECO:0000313" key="8">
    <source>
        <dbReference type="EMBL" id="GGC34153.1"/>
    </source>
</evidence>
<feature type="transmembrane region" description="Helical" evidence="7">
    <location>
        <begin position="6"/>
        <end position="21"/>
    </location>
</feature>
<reference evidence="9" key="1">
    <citation type="journal article" date="2019" name="Int. J. Syst. Evol. Microbiol.">
        <title>The Global Catalogue of Microorganisms (GCM) 10K type strain sequencing project: providing services to taxonomists for standard genome sequencing and annotation.</title>
        <authorList>
            <consortium name="The Broad Institute Genomics Platform"/>
            <consortium name="The Broad Institute Genome Sequencing Center for Infectious Disease"/>
            <person name="Wu L."/>
            <person name="Ma J."/>
        </authorList>
    </citation>
    <scope>NUCLEOTIDE SEQUENCE [LARGE SCALE GENOMIC DNA]</scope>
    <source>
        <strain evidence="9">CGMCC 1.10832</strain>
    </source>
</reference>
<keyword evidence="3" id="KW-1003">Cell membrane</keyword>
<evidence type="ECO:0000313" key="9">
    <source>
        <dbReference type="Proteomes" id="UP000636010"/>
    </source>
</evidence>
<comment type="subcellular location">
    <subcellularLocation>
        <location evidence="1">Cell membrane</location>
        <topology evidence="1">Multi-pass membrane protein</topology>
    </subcellularLocation>
</comment>
<evidence type="ECO:0000256" key="4">
    <source>
        <dbReference type="ARBA" id="ARBA00022692"/>
    </source>
</evidence>
<keyword evidence="5 7" id="KW-1133">Transmembrane helix</keyword>
<evidence type="ECO:0000256" key="3">
    <source>
        <dbReference type="ARBA" id="ARBA00022475"/>
    </source>
</evidence>
<organism evidence="8 9">
    <name type="scientific">Marivirga lumbricoides</name>
    <dbReference type="NCBI Taxonomy" id="1046115"/>
    <lineage>
        <taxon>Bacteria</taxon>
        <taxon>Pseudomonadati</taxon>
        <taxon>Bacteroidota</taxon>
        <taxon>Cytophagia</taxon>
        <taxon>Cytophagales</taxon>
        <taxon>Marivirgaceae</taxon>
        <taxon>Marivirga</taxon>
    </lineage>
</organism>
<evidence type="ECO:0000256" key="6">
    <source>
        <dbReference type="ARBA" id="ARBA00023136"/>
    </source>
</evidence>
<dbReference type="Gene3D" id="1.10.287.3510">
    <property type="match status" value="1"/>
</dbReference>
<sequence>MEFFLSIFVGLLFAAGIYLLLHRDFVKLVIGIVIIGNATALFIFVAGRIVRQAGPFIKEDGSVPESFADPVPQALILTALVIGFGIQAFALLLFKKLYDVPKIHQVDDLKK</sequence>
<evidence type="ECO:0000256" key="2">
    <source>
        <dbReference type="ARBA" id="ARBA00010388"/>
    </source>
</evidence>
<gene>
    <name evidence="8" type="primary">mrpC</name>
    <name evidence="8" type="ORF">GCM10011506_19540</name>
</gene>
<dbReference type="InterPro" id="IPR039428">
    <property type="entry name" value="NUOK/Mnh_C1-like"/>
</dbReference>
<dbReference type="Proteomes" id="UP000636010">
    <property type="component" value="Unassembled WGS sequence"/>
</dbReference>
<keyword evidence="4 7" id="KW-0812">Transmembrane</keyword>
<comment type="caution">
    <text evidence="8">The sequence shown here is derived from an EMBL/GenBank/DDBJ whole genome shotgun (WGS) entry which is preliminary data.</text>
</comment>
<protein>
    <submittedName>
        <fullName evidence="8">Cation:proton antiporter</fullName>
    </submittedName>
</protein>